<dbReference type="InterPro" id="IPR003718">
    <property type="entry name" value="OsmC/Ohr_fam"/>
</dbReference>
<accession>A0A2S0WRM2</accession>
<dbReference type="InterPro" id="IPR015946">
    <property type="entry name" value="KH_dom-like_a/b"/>
</dbReference>
<protein>
    <submittedName>
        <fullName evidence="1">Oxidoreductase</fullName>
    </submittedName>
</protein>
<gene>
    <name evidence="1" type="ORF">C3E78_17615</name>
</gene>
<organism evidence="1 2">
    <name type="scientific">Aeromicrobium chenweiae</name>
    <dbReference type="NCBI Taxonomy" id="2079793"/>
    <lineage>
        <taxon>Bacteria</taxon>
        <taxon>Bacillati</taxon>
        <taxon>Actinomycetota</taxon>
        <taxon>Actinomycetes</taxon>
        <taxon>Propionibacteriales</taxon>
        <taxon>Nocardioidaceae</taxon>
        <taxon>Aeromicrobium</taxon>
    </lineage>
</organism>
<reference evidence="2" key="1">
    <citation type="submission" date="2018-01" db="EMBL/GenBank/DDBJ databases">
        <authorList>
            <person name="Li J."/>
        </authorList>
    </citation>
    <scope>NUCLEOTIDE SEQUENCE [LARGE SCALE GENOMIC DNA]</scope>
    <source>
        <strain evidence="2">592</strain>
    </source>
</reference>
<evidence type="ECO:0000313" key="2">
    <source>
        <dbReference type="Proteomes" id="UP000244384"/>
    </source>
</evidence>
<dbReference type="Gene3D" id="3.30.300.20">
    <property type="match status" value="1"/>
</dbReference>
<evidence type="ECO:0000313" key="1">
    <source>
        <dbReference type="EMBL" id="AWB93884.1"/>
    </source>
</evidence>
<dbReference type="OrthoDB" id="4864805at2"/>
<proteinExistence type="predicted"/>
<dbReference type="KEGG" id="aez:C3E78_17615"/>
<sequence>MSDDTERSVELTRTGASRYRATNVRGTTLEIGDGSDADFTPVELLLVALAGCTAITVDPLVSRRAEATTFDVHTRADKVRDEQGSHLVDIRMTFDVAFPEGEDGERARALLPDAIRKAEERLCTVSRTLAIGATAETQINDV</sequence>
<dbReference type="EMBL" id="CP026952">
    <property type="protein sequence ID" value="AWB93884.1"/>
    <property type="molecule type" value="Genomic_DNA"/>
</dbReference>
<dbReference type="RefSeq" id="WP_108580596.1">
    <property type="nucleotide sequence ID" value="NZ_CP026952.1"/>
</dbReference>
<accession>A0A5F2EN79</accession>
<keyword evidence="2" id="KW-1185">Reference proteome</keyword>
<name>A0A2S0WRM2_9ACTN</name>
<dbReference type="Pfam" id="PF02566">
    <property type="entry name" value="OsmC"/>
    <property type="match status" value="1"/>
</dbReference>
<dbReference type="Proteomes" id="UP000244384">
    <property type="component" value="Chromosome"/>
</dbReference>
<dbReference type="AlphaFoldDB" id="A0A2S0WRM2"/>
<dbReference type="InterPro" id="IPR036102">
    <property type="entry name" value="OsmC/Ohrsf"/>
</dbReference>
<dbReference type="SUPFAM" id="SSF82784">
    <property type="entry name" value="OsmC-like"/>
    <property type="match status" value="1"/>
</dbReference>